<dbReference type="InterPro" id="IPR036259">
    <property type="entry name" value="MFS_trans_sf"/>
</dbReference>
<dbReference type="KEGG" id="sdd:D9753_21805"/>
<feature type="transmembrane region" description="Helical" evidence="5">
    <location>
        <begin position="310"/>
        <end position="332"/>
    </location>
</feature>
<dbReference type="AlphaFoldDB" id="A0A3G2JFF9"/>
<feature type="transmembrane region" description="Helical" evidence="5">
    <location>
        <begin position="183"/>
        <end position="203"/>
    </location>
</feature>
<dbReference type="PROSITE" id="PS50850">
    <property type="entry name" value="MFS"/>
    <property type="match status" value="1"/>
</dbReference>
<keyword evidence="2 5" id="KW-0812">Transmembrane</keyword>
<evidence type="ECO:0000313" key="7">
    <source>
        <dbReference type="EMBL" id="AYN41070.1"/>
    </source>
</evidence>
<accession>A0A3G2JFF9</accession>
<dbReference type="RefSeq" id="WP_121788511.1">
    <property type="nucleotide sequence ID" value="NZ_CP033073.1"/>
</dbReference>
<comment type="subcellular location">
    <subcellularLocation>
        <location evidence="1">Cell membrane</location>
        <topology evidence="1">Multi-pass membrane protein</topology>
    </subcellularLocation>
</comment>
<feature type="transmembrane region" description="Helical" evidence="5">
    <location>
        <begin position="344"/>
        <end position="364"/>
    </location>
</feature>
<dbReference type="SUPFAM" id="SSF103473">
    <property type="entry name" value="MFS general substrate transporter"/>
    <property type="match status" value="1"/>
</dbReference>
<protein>
    <submittedName>
        <fullName evidence="7">MFS transporter</fullName>
    </submittedName>
</protein>
<evidence type="ECO:0000256" key="4">
    <source>
        <dbReference type="ARBA" id="ARBA00023136"/>
    </source>
</evidence>
<feature type="domain" description="Major facilitator superfamily (MFS) profile" evidence="6">
    <location>
        <begin position="30"/>
        <end position="480"/>
    </location>
</feature>
<keyword evidence="8" id="KW-1185">Reference proteome</keyword>
<feature type="transmembrane region" description="Helical" evidence="5">
    <location>
        <begin position="96"/>
        <end position="120"/>
    </location>
</feature>
<reference evidence="7 8" key="1">
    <citation type="submission" date="2018-10" db="EMBL/GenBank/DDBJ databases">
        <title>The genome of Streptomyces dangxiongensis Z022.</title>
        <authorList>
            <person name="Zhang B."/>
        </authorList>
    </citation>
    <scope>NUCLEOTIDE SEQUENCE [LARGE SCALE GENOMIC DNA]</scope>
    <source>
        <strain evidence="7 8">Z022</strain>
    </source>
</reference>
<keyword evidence="3 5" id="KW-1133">Transmembrane helix</keyword>
<dbReference type="PANTHER" id="PTHR23501:SF154">
    <property type="entry name" value="MULTIDRUG-EFFLUX TRANSPORTER RV1634-RELATED"/>
    <property type="match status" value="1"/>
</dbReference>
<feature type="transmembrane region" description="Helical" evidence="5">
    <location>
        <begin position="454"/>
        <end position="474"/>
    </location>
</feature>
<dbReference type="GO" id="GO:0005886">
    <property type="term" value="C:plasma membrane"/>
    <property type="evidence" value="ECO:0007669"/>
    <property type="project" value="UniProtKB-SubCell"/>
</dbReference>
<dbReference type="Proteomes" id="UP000268329">
    <property type="component" value="Chromosome"/>
</dbReference>
<dbReference type="Pfam" id="PF07690">
    <property type="entry name" value="MFS_1"/>
    <property type="match status" value="1"/>
</dbReference>
<evidence type="ECO:0000256" key="1">
    <source>
        <dbReference type="ARBA" id="ARBA00004651"/>
    </source>
</evidence>
<evidence type="ECO:0000313" key="8">
    <source>
        <dbReference type="Proteomes" id="UP000268329"/>
    </source>
</evidence>
<dbReference type="OrthoDB" id="9778875at2"/>
<feature type="transmembrane region" description="Helical" evidence="5">
    <location>
        <begin position="152"/>
        <end position="171"/>
    </location>
</feature>
<dbReference type="Gene3D" id="1.20.1720.10">
    <property type="entry name" value="Multidrug resistance protein D"/>
    <property type="match status" value="2"/>
</dbReference>
<organism evidence="7 8">
    <name type="scientific">Streptomyces dangxiongensis</name>
    <dbReference type="NCBI Taxonomy" id="1442032"/>
    <lineage>
        <taxon>Bacteria</taxon>
        <taxon>Bacillati</taxon>
        <taxon>Actinomycetota</taxon>
        <taxon>Actinomycetes</taxon>
        <taxon>Kitasatosporales</taxon>
        <taxon>Streptomycetaceae</taxon>
        <taxon>Streptomyces</taxon>
    </lineage>
</organism>
<name>A0A3G2JFF9_9ACTN</name>
<evidence type="ECO:0000256" key="2">
    <source>
        <dbReference type="ARBA" id="ARBA00022692"/>
    </source>
</evidence>
<evidence type="ECO:0000256" key="5">
    <source>
        <dbReference type="SAM" id="Phobius"/>
    </source>
</evidence>
<feature type="transmembrane region" description="Helical" evidence="5">
    <location>
        <begin position="280"/>
        <end position="304"/>
    </location>
</feature>
<feature type="transmembrane region" description="Helical" evidence="5">
    <location>
        <begin position="370"/>
        <end position="396"/>
    </location>
</feature>
<sequence length="480" mass="49008">MSALESRDPAVLEPPLGRDDGVLSRAYRALSVGIVSVVVLIAFEATAVGTAMPVAARELDGVALYAFAFSGYFTTSLFGMVLAGQWSDRRGPLSPLTAGIGAFAAGLVVAGTAQVMWVFILGRAVQGLGGGLVIVALYVVVGRAYPDRLRPAIMAAFAAGWVVPSIVGPLASGAVTEHLGWRWVFLGIPALVVFPLALALPQIRRRASGPVDEETGANGFDRRRIRLALGISLGAGLLQYAAQDLRPLSVLPGLAGAALLVPAVRGLLPRGTYRAARGLPSVVLLRGLSAGSFIAAESFVPLMLVTQRGLSPTLAGFSLAAGGVTWALGSFVQSRARVAPYRERLVTVGMVLVAVAIVTAPSVLVHSVPVWTVAVAWAVGCFGMGLVISSTSVLLLQLSAPEEAGANSAALQISDALSNVVLLAATGAAFAALGGGSTAAGTSTATPAGAGHPAAFAAVFLPTAVVALAGTWVTRRLRQR</sequence>
<evidence type="ECO:0000256" key="3">
    <source>
        <dbReference type="ARBA" id="ARBA00022989"/>
    </source>
</evidence>
<dbReference type="InterPro" id="IPR011701">
    <property type="entry name" value="MFS"/>
</dbReference>
<feature type="transmembrane region" description="Helical" evidence="5">
    <location>
        <begin position="248"/>
        <end position="268"/>
    </location>
</feature>
<dbReference type="EMBL" id="CP033073">
    <property type="protein sequence ID" value="AYN41070.1"/>
    <property type="molecule type" value="Genomic_DNA"/>
</dbReference>
<dbReference type="GO" id="GO:0022857">
    <property type="term" value="F:transmembrane transporter activity"/>
    <property type="evidence" value="ECO:0007669"/>
    <property type="project" value="InterPro"/>
</dbReference>
<keyword evidence="4 5" id="KW-0472">Membrane</keyword>
<feature type="transmembrane region" description="Helical" evidence="5">
    <location>
        <begin position="62"/>
        <end position="84"/>
    </location>
</feature>
<evidence type="ECO:0000259" key="6">
    <source>
        <dbReference type="PROSITE" id="PS50850"/>
    </source>
</evidence>
<feature type="transmembrane region" description="Helical" evidence="5">
    <location>
        <begin position="126"/>
        <end position="145"/>
    </location>
</feature>
<feature type="transmembrane region" description="Helical" evidence="5">
    <location>
        <begin position="32"/>
        <end position="56"/>
    </location>
</feature>
<proteinExistence type="predicted"/>
<dbReference type="PANTHER" id="PTHR23501">
    <property type="entry name" value="MAJOR FACILITATOR SUPERFAMILY"/>
    <property type="match status" value="1"/>
</dbReference>
<gene>
    <name evidence="7" type="ORF">D9753_21805</name>
</gene>
<feature type="transmembrane region" description="Helical" evidence="5">
    <location>
        <begin position="416"/>
        <end position="434"/>
    </location>
</feature>
<dbReference type="InterPro" id="IPR020846">
    <property type="entry name" value="MFS_dom"/>
</dbReference>
<feature type="transmembrane region" description="Helical" evidence="5">
    <location>
        <begin position="224"/>
        <end position="242"/>
    </location>
</feature>